<name>A0A067JAE4_JATCU</name>
<dbReference type="InterPro" id="IPR045881">
    <property type="entry name" value="MNM1-like"/>
</dbReference>
<protein>
    <recommendedName>
        <fullName evidence="4">AT hook motif-containing protein</fullName>
    </recommendedName>
</protein>
<keyword evidence="3" id="KW-1185">Reference proteome</keyword>
<sequence>MNPQFQGTSSSPSDPPLKRKRGRPRKDESLVQVENVPAMPVADMKKNKQCVDTPGTVADEMVGQVVSGVIEGSFDAGYLLKVKVGDTDTHLRGVVFLPGRFTPISASNDIAPQAKMYRRTEMPIPFPNPPTQVPGPVPSSNQSDKQTVELQNLAPVQIQGLSSDFQSNVPVARTNQPTPSMLSLIDNLPISSTGSSLGGIVAQQQILESGLGGQSSSDMPQMEHNKVSEQDESLKEFEASITKVPAVNLETTEQSKSLPQSAPSVDIFPGTGTVNLELQIQQQAADNEFKPNQLVHDEVKSTSVENNQVPAITEPGIMSIEPRMMSSEPIGMKIWMERQVSPDKAAPPELAMKIINGNETSHLNGRPLNHADHITEADSESVPVAMTGLPVMLFNREVISSASKLATKGSSPQRIAEPQLCSSSGAVNIGEEDSASAPVTSLPVTLFERVSIQSEPKLAIDGPVLPRITESLFCSSSGAANNVDCNLKDPIPPTES</sequence>
<feature type="compositionally biased region" description="Pro residues" evidence="1">
    <location>
        <begin position="125"/>
        <end position="137"/>
    </location>
</feature>
<dbReference type="AlphaFoldDB" id="A0A067JAE4"/>
<feature type="region of interest" description="Disordered" evidence="1">
    <location>
        <begin position="125"/>
        <end position="146"/>
    </location>
</feature>
<evidence type="ECO:0008006" key="4">
    <source>
        <dbReference type="Google" id="ProtNLM"/>
    </source>
</evidence>
<proteinExistence type="predicted"/>
<dbReference type="OrthoDB" id="1919336at2759"/>
<dbReference type="EMBL" id="KK915662">
    <property type="protein sequence ID" value="KDP20761.1"/>
    <property type="molecule type" value="Genomic_DNA"/>
</dbReference>
<dbReference type="STRING" id="180498.A0A067JAE4"/>
<evidence type="ECO:0000313" key="2">
    <source>
        <dbReference type="EMBL" id="KDP20761.1"/>
    </source>
</evidence>
<dbReference type="PANTHER" id="PTHR34682">
    <property type="entry name" value="AT HOOK MOTIF-CONTAINING PROTEIN"/>
    <property type="match status" value="1"/>
</dbReference>
<dbReference type="PANTHER" id="PTHR34682:SF3">
    <property type="entry name" value="AT HOOK MOTIF-CONTAINING PROTEIN"/>
    <property type="match status" value="1"/>
</dbReference>
<evidence type="ECO:0000256" key="1">
    <source>
        <dbReference type="SAM" id="MobiDB-lite"/>
    </source>
</evidence>
<gene>
    <name evidence="2" type="ORF">JCGZ_21232</name>
</gene>
<feature type="compositionally biased region" description="Polar residues" evidence="1">
    <location>
        <begin position="1"/>
        <end position="12"/>
    </location>
</feature>
<organism evidence="2 3">
    <name type="scientific">Jatropha curcas</name>
    <name type="common">Barbados nut</name>
    <dbReference type="NCBI Taxonomy" id="180498"/>
    <lineage>
        <taxon>Eukaryota</taxon>
        <taxon>Viridiplantae</taxon>
        <taxon>Streptophyta</taxon>
        <taxon>Embryophyta</taxon>
        <taxon>Tracheophyta</taxon>
        <taxon>Spermatophyta</taxon>
        <taxon>Magnoliopsida</taxon>
        <taxon>eudicotyledons</taxon>
        <taxon>Gunneridae</taxon>
        <taxon>Pentapetalae</taxon>
        <taxon>rosids</taxon>
        <taxon>fabids</taxon>
        <taxon>Malpighiales</taxon>
        <taxon>Euphorbiaceae</taxon>
        <taxon>Crotonoideae</taxon>
        <taxon>Jatropheae</taxon>
        <taxon>Jatropha</taxon>
    </lineage>
</organism>
<evidence type="ECO:0000313" key="3">
    <source>
        <dbReference type="Proteomes" id="UP000027138"/>
    </source>
</evidence>
<feature type="region of interest" description="Disordered" evidence="1">
    <location>
        <begin position="1"/>
        <end position="31"/>
    </location>
</feature>
<accession>A0A067JAE4</accession>
<dbReference type="KEGG" id="jcu:105649351"/>
<reference evidence="2 3" key="1">
    <citation type="journal article" date="2014" name="PLoS ONE">
        <title>Global Analysis of Gene Expression Profiles in Physic Nut (Jatropha curcas L.) Seedlings Exposed to Salt Stress.</title>
        <authorList>
            <person name="Zhang L."/>
            <person name="Zhang C."/>
            <person name="Wu P."/>
            <person name="Chen Y."/>
            <person name="Li M."/>
            <person name="Jiang H."/>
            <person name="Wu G."/>
        </authorList>
    </citation>
    <scope>NUCLEOTIDE SEQUENCE [LARGE SCALE GENOMIC DNA]</scope>
    <source>
        <strain evidence="3">cv. GZQX0401</strain>
        <tissue evidence="2">Young leaves</tissue>
    </source>
</reference>
<dbReference type="Proteomes" id="UP000027138">
    <property type="component" value="Unassembled WGS sequence"/>
</dbReference>